<dbReference type="PANTHER" id="PTHR35561">
    <property type="entry name" value="RNA 2',3'-CYCLIC PHOSPHODIESTERASE"/>
    <property type="match status" value="1"/>
</dbReference>
<proteinExistence type="inferred from homology"/>
<keyword evidence="5" id="KW-1185">Reference proteome</keyword>
<feature type="active site" description="Proton acceptor" evidence="2">
    <location>
        <position position="120"/>
    </location>
</feature>
<dbReference type="Gene3D" id="3.90.1140.10">
    <property type="entry name" value="Cyclic phosphodiesterase"/>
    <property type="match status" value="1"/>
</dbReference>
<evidence type="ECO:0000259" key="3">
    <source>
        <dbReference type="Pfam" id="PF02834"/>
    </source>
</evidence>
<reference evidence="5" key="1">
    <citation type="journal article" date="2019" name="Int. J. Syst. Evol. Microbiol.">
        <title>The Global Catalogue of Microorganisms (GCM) 10K type strain sequencing project: providing services to taxonomists for standard genome sequencing and annotation.</title>
        <authorList>
            <consortium name="The Broad Institute Genomics Platform"/>
            <consortium name="The Broad Institute Genome Sequencing Center for Infectious Disease"/>
            <person name="Wu L."/>
            <person name="Ma J."/>
        </authorList>
    </citation>
    <scope>NUCLEOTIDE SEQUENCE [LARGE SCALE GENOMIC DNA]</scope>
    <source>
        <strain evidence="5">CECT 8472</strain>
    </source>
</reference>
<dbReference type="HAMAP" id="MF_01940">
    <property type="entry name" value="RNA_CPDase"/>
    <property type="match status" value="1"/>
</dbReference>
<dbReference type="SUPFAM" id="SSF55144">
    <property type="entry name" value="LigT-like"/>
    <property type="match status" value="1"/>
</dbReference>
<name>A0ABV8UH62_9PROT</name>
<sequence length="181" mass="20209">MRLFIALPLPDEVREDLSERCNGVPGARWIPPENMHLTLRFIGEVDNAQATDIDDALVSLNGKGFDMTLSGVDVFTDGPRITSLWVGVEANEALNRLQGKVEQALVRTGLPPERRKFKPHVTLARGKIENGRKLQQFMSRNALLKLGPFRVNDFVLFSSFLSQSGPLYTQEAVYPLEPAYA</sequence>
<dbReference type="PANTHER" id="PTHR35561:SF1">
    <property type="entry name" value="RNA 2',3'-CYCLIC PHOSPHODIESTERASE"/>
    <property type="match status" value="1"/>
</dbReference>
<evidence type="ECO:0000313" key="4">
    <source>
        <dbReference type="EMBL" id="MFC4350097.1"/>
    </source>
</evidence>
<dbReference type="Proteomes" id="UP001595799">
    <property type="component" value="Unassembled WGS sequence"/>
</dbReference>
<evidence type="ECO:0000313" key="5">
    <source>
        <dbReference type="Proteomes" id="UP001595799"/>
    </source>
</evidence>
<keyword evidence="1 2" id="KW-0378">Hydrolase</keyword>
<dbReference type="EC" id="3.1.4.58" evidence="2"/>
<dbReference type="NCBIfam" id="TIGR02258">
    <property type="entry name" value="2_5_ligase"/>
    <property type="match status" value="1"/>
</dbReference>
<comment type="function">
    <text evidence="2">Hydrolyzes RNA 2',3'-cyclic phosphodiester to an RNA 2'-phosphomonoester.</text>
</comment>
<comment type="catalytic activity">
    <reaction evidence="2">
        <text>a 3'-end 2',3'-cyclophospho-ribonucleotide-RNA + H2O = a 3'-end 2'-phospho-ribonucleotide-RNA + H(+)</text>
        <dbReference type="Rhea" id="RHEA:11828"/>
        <dbReference type="Rhea" id="RHEA-COMP:10464"/>
        <dbReference type="Rhea" id="RHEA-COMP:17353"/>
        <dbReference type="ChEBI" id="CHEBI:15377"/>
        <dbReference type="ChEBI" id="CHEBI:15378"/>
        <dbReference type="ChEBI" id="CHEBI:83064"/>
        <dbReference type="ChEBI" id="CHEBI:173113"/>
        <dbReference type="EC" id="3.1.4.58"/>
    </reaction>
</comment>
<dbReference type="EMBL" id="JBHSCW010000001">
    <property type="protein sequence ID" value="MFC4350097.1"/>
    <property type="molecule type" value="Genomic_DNA"/>
</dbReference>
<evidence type="ECO:0000256" key="1">
    <source>
        <dbReference type="ARBA" id="ARBA00022801"/>
    </source>
</evidence>
<organism evidence="4 5">
    <name type="scientific">Fodinicurvata halophila</name>
    <dbReference type="NCBI Taxonomy" id="1419723"/>
    <lineage>
        <taxon>Bacteria</taxon>
        <taxon>Pseudomonadati</taxon>
        <taxon>Pseudomonadota</taxon>
        <taxon>Alphaproteobacteria</taxon>
        <taxon>Rhodospirillales</taxon>
        <taxon>Rhodovibrionaceae</taxon>
        <taxon>Fodinicurvata</taxon>
    </lineage>
</organism>
<accession>A0ABV8UH62</accession>
<dbReference type="InterPro" id="IPR009097">
    <property type="entry name" value="Cyclic_Pdiesterase"/>
</dbReference>
<feature type="short sequence motif" description="HXTX 1" evidence="2">
    <location>
        <begin position="36"/>
        <end position="39"/>
    </location>
</feature>
<protein>
    <recommendedName>
        <fullName evidence="2">RNA 2',3'-cyclic phosphodiesterase</fullName>
        <shortName evidence="2">RNA 2',3'-CPDase</shortName>
        <ecNumber evidence="2">3.1.4.58</ecNumber>
    </recommendedName>
</protein>
<dbReference type="Pfam" id="PF02834">
    <property type="entry name" value="LigT_PEase"/>
    <property type="match status" value="2"/>
</dbReference>
<feature type="active site" description="Proton donor" evidence="2">
    <location>
        <position position="36"/>
    </location>
</feature>
<comment type="similarity">
    <text evidence="2">Belongs to the 2H phosphoesterase superfamily. ThpR family.</text>
</comment>
<dbReference type="InterPro" id="IPR014051">
    <property type="entry name" value="Phosphoesterase_HXTX"/>
</dbReference>
<gene>
    <name evidence="4" type="primary">thpR</name>
    <name evidence="4" type="ORF">ACFOW6_00935</name>
</gene>
<feature type="domain" description="Phosphoesterase HXTX" evidence="3">
    <location>
        <begin position="90"/>
        <end position="168"/>
    </location>
</feature>
<feature type="domain" description="Phosphoesterase HXTX" evidence="3">
    <location>
        <begin position="7"/>
        <end position="80"/>
    </location>
</feature>
<comment type="caution">
    <text evidence="4">The sequence shown here is derived from an EMBL/GenBank/DDBJ whole genome shotgun (WGS) entry which is preliminary data.</text>
</comment>
<dbReference type="RefSeq" id="WP_382420213.1">
    <property type="nucleotide sequence ID" value="NZ_JBHSCW010000001.1"/>
</dbReference>
<evidence type="ECO:0000256" key="2">
    <source>
        <dbReference type="HAMAP-Rule" id="MF_01940"/>
    </source>
</evidence>
<feature type="short sequence motif" description="HXTX 2" evidence="2">
    <location>
        <begin position="120"/>
        <end position="123"/>
    </location>
</feature>
<dbReference type="InterPro" id="IPR004175">
    <property type="entry name" value="RNA_CPDase"/>
</dbReference>